<feature type="region of interest" description="Disordered" evidence="1">
    <location>
        <begin position="1"/>
        <end position="29"/>
    </location>
</feature>
<keyword evidence="3" id="KW-1185">Reference proteome</keyword>
<gene>
    <name evidence="2" type="ORF">TPAR_09728</name>
</gene>
<proteinExistence type="predicted"/>
<protein>
    <submittedName>
        <fullName evidence="2">Uncharacterized protein</fullName>
    </submittedName>
</protein>
<name>A0A2S4KWG2_9HYPO</name>
<feature type="compositionally biased region" description="Basic and acidic residues" evidence="1">
    <location>
        <begin position="1"/>
        <end position="10"/>
    </location>
</feature>
<feature type="region of interest" description="Disordered" evidence="1">
    <location>
        <begin position="45"/>
        <end position="88"/>
    </location>
</feature>
<dbReference type="AlphaFoldDB" id="A0A2S4KWG2"/>
<evidence type="ECO:0000313" key="2">
    <source>
        <dbReference type="EMBL" id="POR34538.1"/>
    </source>
</evidence>
<evidence type="ECO:0000256" key="1">
    <source>
        <dbReference type="SAM" id="MobiDB-lite"/>
    </source>
</evidence>
<dbReference type="EMBL" id="PKSG01000515">
    <property type="protein sequence ID" value="POR34538.1"/>
    <property type="molecule type" value="Genomic_DNA"/>
</dbReference>
<dbReference type="Proteomes" id="UP000237481">
    <property type="component" value="Unassembled WGS sequence"/>
</dbReference>
<accession>A0A2S4KWG2</accession>
<reference evidence="2 3" key="1">
    <citation type="submission" date="2018-01" db="EMBL/GenBank/DDBJ databases">
        <title>Harnessing the power of phylogenomics to disentangle the directionality and signatures of interkingdom host jumping in the parasitic fungal genus Tolypocladium.</title>
        <authorList>
            <person name="Quandt C.A."/>
            <person name="Patterson W."/>
            <person name="Spatafora J.W."/>
        </authorList>
    </citation>
    <scope>NUCLEOTIDE SEQUENCE [LARGE SCALE GENOMIC DNA]</scope>
    <source>
        <strain evidence="2 3">NRBC 100945</strain>
    </source>
</reference>
<sequence length="88" mass="9851">MADVRFRGLVEDSGQSSTGICRENLRGSQGRADMKVRLEGEDLAVRVNPSSPERGCRRRRMGEREERGGDAEEGGDKERMRNGANERN</sequence>
<feature type="compositionally biased region" description="Basic and acidic residues" evidence="1">
    <location>
        <begin position="62"/>
        <end position="88"/>
    </location>
</feature>
<evidence type="ECO:0000313" key="3">
    <source>
        <dbReference type="Proteomes" id="UP000237481"/>
    </source>
</evidence>
<comment type="caution">
    <text evidence="2">The sequence shown here is derived from an EMBL/GenBank/DDBJ whole genome shotgun (WGS) entry which is preliminary data.</text>
</comment>
<organism evidence="2 3">
    <name type="scientific">Tolypocladium paradoxum</name>
    <dbReference type="NCBI Taxonomy" id="94208"/>
    <lineage>
        <taxon>Eukaryota</taxon>
        <taxon>Fungi</taxon>
        <taxon>Dikarya</taxon>
        <taxon>Ascomycota</taxon>
        <taxon>Pezizomycotina</taxon>
        <taxon>Sordariomycetes</taxon>
        <taxon>Hypocreomycetidae</taxon>
        <taxon>Hypocreales</taxon>
        <taxon>Ophiocordycipitaceae</taxon>
        <taxon>Tolypocladium</taxon>
    </lineage>
</organism>